<name>A0A931CS85_9MICC</name>
<dbReference type="InterPro" id="IPR051044">
    <property type="entry name" value="MAG_DAG_Lipase"/>
</dbReference>
<evidence type="ECO:0000313" key="5">
    <source>
        <dbReference type="EMBL" id="MBG0740509.1"/>
    </source>
</evidence>
<evidence type="ECO:0000256" key="2">
    <source>
        <dbReference type="PIRSR" id="PIRSR017388-2"/>
    </source>
</evidence>
<accession>A0A931CS85</accession>
<dbReference type="SUPFAM" id="SSF53474">
    <property type="entry name" value="alpha/beta-Hydrolases"/>
    <property type="match status" value="1"/>
</dbReference>
<comment type="caution">
    <text evidence="5">The sequence shown here is derived from an EMBL/GenBank/DDBJ whole genome shotgun (WGS) entry which is preliminary data.</text>
</comment>
<feature type="binding site" evidence="2">
    <location>
        <position position="22"/>
    </location>
    <ligand>
        <name>substrate</name>
    </ligand>
</feature>
<keyword evidence="5" id="KW-0378">Hydrolase</keyword>
<reference evidence="5 6" key="1">
    <citation type="submission" date="2020-11" db="EMBL/GenBank/DDBJ databases">
        <title>Arthrobacter antarcticus sp. nov., isolated from Antarctic Soil.</title>
        <authorList>
            <person name="Li J."/>
        </authorList>
    </citation>
    <scope>NUCLEOTIDE SEQUENCE [LARGE SCALE GENOMIC DNA]</scope>
    <source>
        <strain evidence="5 6">Z1-20</strain>
    </source>
</reference>
<evidence type="ECO:0000259" key="4">
    <source>
        <dbReference type="Pfam" id="PF12146"/>
    </source>
</evidence>
<dbReference type="Pfam" id="PF12146">
    <property type="entry name" value="Hydrolase_4"/>
    <property type="match status" value="1"/>
</dbReference>
<dbReference type="PANTHER" id="PTHR11614">
    <property type="entry name" value="PHOSPHOLIPASE-RELATED"/>
    <property type="match status" value="1"/>
</dbReference>
<protein>
    <submittedName>
        <fullName evidence="5">Alpha/beta fold hydrolase</fullName>
    </submittedName>
</protein>
<keyword evidence="6" id="KW-1185">Reference proteome</keyword>
<sequence>MTFSSSGHGPMARVGVALSHGFTGSPVSIQGWAEYLAAQGFAVSLPLLSGHGTSWQELARTPWIRWYQDFERAYLELTERCDVVFTAGLSMGGALALRVAEHHGVAGVAVVNPGLTFSDKRARYSRFLKYVLKSVPAIGDDIKLAGVSEGAYQRTPVAAVQQLAGLFKDTVAGLDRVKAPTIVFRSAVDRVVPESSMEVLAHGIGSTDFEVVRLENSYHVATMDNDAALIFERSAAFFREHSGGQ</sequence>
<dbReference type="InterPro" id="IPR029058">
    <property type="entry name" value="AB_hydrolase_fold"/>
</dbReference>
<evidence type="ECO:0000256" key="3">
    <source>
        <dbReference type="PIRSR" id="PIRSR017388-3"/>
    </source>
</evidence>
<feature type="site" description="Important for substrate specificity" evidence="3">
    <location>
        <position position="138"/>
    </location>
</feature>
<organism evidence="5 6">
    <name type="scientific">Arthrobacter terrae</name>
    <dbReference type="NCBI Taxonomy" id="2935737"/>
    <lineage>
        <taxon>Bacteria</taxon>
        <taxon>Bacillati</taxon>
        <taxon>Actinomycetota</taxon>
        <taxon>Actinomycetes</taxon>
        <taxon>Micrococcales</taxon>
        <taxon>Micrococcaceae</taxon>
        <taxon>Arthrobacter</taxon>
    </lineage>
</organism>
<dbReference type="Gene3D" id="3.40.50.1820">
    <property type="entry name" value="alpha/beta hydrolase"/>
    <property type="match status" value="1"/>
</dbReference>
<dbReference type="RefSeq" id="WP_196397448.1">
    <property type="nucleotide sequence ID" value="NZ_JADNYM010000018.1"/>
</dbReference>
<dbReference type="Proteomes" id="UP000655366">
    <property type="component" value="Unassembled WGS sequence"/>
</dbReference>
<gene>
    <name evidence="5" type="ORF">IV500_14090</name>
</gene>
<dbReference type="PIRSF" id="PIRSF017388">
    <property type="entry name" value="Esterase_lipase"/>
    <property type="match status" value="1"/>
</dbReference>
<feature type="active site" description="Charge relay system" evidence="1">
    <location>
        <position position="219"/>
    </location>
</feature>
<dbReference type="EMBL" id="JADNYM010000018">
    <property type="protein sequence ID" value="MBG0740509.1"/>
    <property type="molecule type" value="Genomic_DNA"/>
</dbReference>
<proteinExistence type="predicted"/>
<dbReference type="AlphaFoldDB" id="A0A931CS85"/>
<evidence type="ECO:0000313" key="6">
    <source>
        <dbReference type="Proteomes" id="UP000655366"/>
    </source>
</evidence>
<feature type="binding site" evidence="2">
    <location>
        <position position="91"/>
    </location>
    <ligand>
        <name>substrate</name>
    </ligand>
</feature>
<feature type="active site" description="Charge relay system" evidence="1">
    <location>
        <position position="189"/>
    </location>
</feature>
<feature type="active site" description="Nucleophile" evidence="1">
    <location>
        <position position="90"/>
    </location>
</feature>
<dbReference type="InterPro" id="IPR022742">
    <property type="entry name" value="Hydrolase_4"/>
</dbReference>
<dbReference type="GO" id="GO:0052689">
    <property type="term" value="F:carboxylic ester hydrolase activity"/>
    <property type="evidence" value="ECO:0007669"/>
    <property type="project" value="InterPro"/>
</dbReference>
<evidence type="ECO:0000256" key="1">
    <source>
        <dbReference type="PIRSR" id="PIRSR017388-1"/>
    </source>
</evidence>
<feature type="domain" description="Serine aminopeptidase S33" evidence="4">
    <location>
        <begin position="15"/>
        <end position="225"/>
    </location>
</feature>
<dbReference type="InterPro" id="IPR012354">
    <property type="entry name" value="Esterase_lipase"/>
</dbReference>